<feature type="transmembrane region" description="Helical" evidence="6">
    <location>
        <begin position="311"/>
        <end position="330"/>
    </location>
</feature>
<accession>A0A9D2WP50</accession>
<name>A0A9D2WP50_9FIRM</name>
<reference evidence="7" key="1">
    <citation type="submission" date="2016-02" db="EMBL/GenBank/DDBJ databases">
        <title>Draft Genome Sequence of Sporotomaculum syntrophicum Strain FB, a Syntrophic Benzoate Degrader.</title>
        <authorList>
            <person name="Nobu M.K."/>
            <person name="Narihiro T."/>
            <person name="Qiu Y.-L."/>
            <person name="Ohashi A."/>
            <person name="Liu W.-T."/>
            <person name="Yuji S."/>
        </authorList>
    </citation>
    <scope>NUCLEOTIDE SEQUENCE</scope>
    <source>
        <strain evidence="7">FB</strain>
    </source>
</reference>
<evidence type="ECO:0000256" key="2">
    <source>
        <dbReference type="ARBA" id="ARBA00009773"/>
    </source>
</evidence>
<feature type="transmembrane region" description="Helical" evidence="6">
    <location>
        <begin position="162"/>
        <end position="187"/>
    </location>
</feature>
<evidence type="ECO:0000256" key="5">
    <source>
        <dbReference type="ARBA" id="ARBA00023136"/>
    </source>
</evidence>
<evidence type="ECO:0000256" key="3">
    <source>
        <dbReference type="ARBA" id="ARBA00022692"/>
    </source>
</evidence>
<feature type="transmembrane region" description="Helical" evidence="6">
    <location>
        <begin position="229"/>
        <end position="252"/>
    </location>
</feature>
<evidence type="ECO:0000313" key="7">
    <source>
        <dbReference type="EMBL" id="KAF1084560.1"/>
    </source>
</evidence>
<dbReference type="GO" id="GO:0055085">
    <property type="term" value="P:transmembrane transport"/>
    <property type="evidence" value="ECO:0007669"/>
    <property type="project" value="TreeGrafter"/>
</dbReference>
<dbReference type="GO" id="GO:0016020">
    <property type="term" value="C:membrane"/>
    <property type="evidence" value="ECO:0007669"/>
    <property type="project" value="UniProtKB-SubCell"/>
</dbReference>
<keyword evidence="4 6" id="KW-1133">Transmembrane helix</keyword>
<proteinExistence type="inferred from homology"/>
<evidence type="ECO:0000256" key="4">
    <source>
        <dbReference type="ARBA" id="ARBA00022989"/>
    </source>
</evidence>
<evidence type="ECO:0000256" key="6">
    <source>
        <dbReference type="SAM" id="Phobius"/>
    </source>
</evidence>
<keyword evidence="5 6" id="KW-0472">Membrane</keyword>
<dbReference type="InterPro" id="IPR002549">
    <property type="entry name" value="AI-2E-like"/>
</dbReference>
<feature type="transmembrane region" description="Helical" evidence="6">
    <location>
        <begin position="75"/>
        <end position="98"/>
    </location>
</feature>
<comment type="caution">
    <text evidence="7">The sequence shown here is derived from an EMBL/GenBank/DDBJ whole genome shotgun (WGS) entry which is preliminary data.</text>
</comment>
<protein>
    <recommendedName>
        <fullName evidence="9">Sporulation integral membrane protein YtvI</fullName>
    </recommendedName>
</protein>
<feature type="transmembrane region" description="Helical" evidence="6">
    <location>
        <begin position="336"/>
        <end position="355"/>
    </location>
</feature>
<dbReference type="InterPro" id="IPR014227">
    <property type="entry name" value="YtvI-like"/>
</dbReference>
<dbReference type="Pfam" id="PF01594">
    <property type="entry name" value="AI-2E_transport"/>
    <property type="match status" value="1"/>
</dbReference>
<evidence type="ECO:0000256" key="1">
    <source>
        <dbReference type="ARBA" id="ARBA00004141"/>
    </source>
</evidence>
<organism evidence="7 8">
    <name type="scientific">Sporotomaculum syntrophicum</name>
    <dbReference type="NCBI Taxonomy" id="182264"/>
    <lineage>
        <taxon>Bacteria</taxon>
        <taxon>Bacillati</taxon>
        <taxon>Bacillota</taxon>
        <taxon>Clostridia</taxon>
        <taxon>Eubacteriales</taxon>
        <taxon>Desulfallaceae</taxon>
        <taxon>Sporotomaculum</taxon>
    </lineage>
</organism>
<gene>
    <name evidence="7" type="ORF">SPSYN_02338</name>
</gene>
<dbReference type="OrthoDB" id="9774361at2"/>
<feature type="transmembrane region" description="Helical" evidence="6">
    <location>
        <begin position="7"/>
        <end position="29"/>
    </location>
</feature>
<evidence type="ECO:0008006" key="9">
    <source>
        <dbReference type="Google" id="ProtNLM"/>
    </source>
</evidence>
<dbReference type="AlphaFoldDB" id="A0A9D2WP50"/>
<dbReference type="NCBIfam" id="TIGR02872">
    <property type="entry name" value="spore_ytvI"/>
    <property type="match status" value="1"/>
</dbReference>
<keyword evidence="8" id="KW-1185">Reference proteome</keyword>
<dbReference type="Proteomes" id="UP000798488">
    <property type="component" value="Unassembled WGS sequence"/>
</dbReference>
<comment type="similarity">
    <text evidence="2">Belongs to the autoinducer-2 exporter (AI-2E) (TC 2.A.86) family.</text>
</comment>
<comment type="subcellular location">
    <subcellularLocation>
        <location evidence="1">Membrane</location>
        <topology evidence="1">Multi-pass membrane protein</topology>
    </subcellularLocation>
</comment>
<sequence length="360" mass="39452">MPRTVTNILYVLAGTVTLLALYLAVKYVLPELLTWLLYLMTILSPFLLAVIFSIFMEPLVVFFGRYGRVSRTMAVAITMLLFFGSIISILTLVVLRLVKELSDLYLTLPQRAAETQQFIDLWVKKGILFYGTLPKSVTDNLQSSLNNLTGIIQHWTGELLSILLNILSGVPSVIMVILVSLVATYFLSKDREKVARLWLKIVPPPWGMRILEVSNQVAAAFLSYVRAQLILVSISTLLSIIGLYMIGAKYALTVGLLVGFLDMIPILGPGTIYIPWAIWSFITGQVLLGVQITVLYLLVMVIRALLEAKVVAANLGLHPLAVLVAMFVGLKTIGVVGLIVGPVLVIAILAAVNSISSVNK</sequence>
<dbReference type="RefSeq" id="WP_161822630.1">
    <property type="nucleotide sequence ID" value="NZ_LSRS01000005.1"/>
</dbReference>
<feature type="transmembrane region" description="Helical" evidence="6">
    <location>
        <begin position="35"/>
        <end position="63"/>
    </location>
</feature>
<dbReference type="PANTHER" id="PTHR21716:SF68">
    <property type="entry name" value="TRANSPORT PROTEIN YTVI-RELATED"/>
    <property type="match status" value="1"/>
</dbReference>
<feature type="transmembrane region" description="Helical" evidence="6">
    <location>
        <begin position="272"/>
        <end position="299"/>
    </location>
</feature>
<evidence type="ECO:0000313" key="8">
    <source>
        <dbReference type="Proteomes" id="UP000798488"/>
    </source>
</evidence>
<keyword evidence="3 6" id="KW-0812">Transmembrane</keyword>
<dbReference type="PANTHER" id="PTHR21716">
    <property type="entry name" value="TRANSMEMBRANE PROTEIN"/>
    <property type="match status" value="1"/>
</dbReference>
<dbReference type="EMBL" id="LSRS01000005">
    <property type="protein sequence ID" value="KAF1084560.1"/>
    <property type="molecule type" value="Genomic_DNA"/>
</dbReference>